<reference evidence="2 3" key="1">
    <citation type="submission" date="2019-10" db="EMBL/GenBank/DDBJ databases">
        <title>Whole genome shotgun sequence of Acrocarpospora macrocephala NBRC 16266.</title>
        <authorList>
            <person name="Ichikawa N."/>
            <person name="Kimura A."/>
            <person name="Kitahashi Y."/>
            <person name="Komaki H."/>
            <person name="Oguchi A."/>
        </authorList>
    </citation>
    <scope>NUCLEOTIDE SEQUENCE [LARGE SCALE GENOMIC DNA]</scope>
    <source>
        <strain evidence="2 3">NBRC 16266</strain>
    </source>
</reference>
<sequence length="110" mass="11611">MIRSVLYLKPLPGKDGGLEEFFARHGVLDRALSLPGCLGAALHRPPRPGDPYLVTATWIGESDYQAWLDDPWRQQVTGELGALLDSGPGAGEGGALYTIVASAGGETLAH</sequence>
<dbReference type="PROSITE" id="PS51725">
    <property type="entry name" value="ABM"/>
    <property type="match status" value="1"/>
</dbReference>
<dbReference type="EMBL" id="BLAE01000015">
    <property type="protein sequence ID" value="GES09440.1"/>
    <property type="molecule type" value="Genomic_DNA"/>
</dbReference>
<organism evidence="2 3">
    <name type="scientific">Acrocarpospora macrocephala</name>
    <dbReference type="NCBI Taxonomy" id="150177"/>
    <lineage>
        <taxon>Bacteria</taxon>
        <taxon>Bacillati</taxon>
        <taxon>Actinomycetota</taxon>
        <taxon>Actinomycetes</taxon>
        <taxon>Streptosporangiales</taxon>
        <taxon>Streptosporangiaceae</taxon>
        <taxon>Acrocarpospora</taxon>
    </lineage>
</organism>
<keyword evidence="3" id="KW-1185">Reference proteome</keyword>
<dbReference type="Pfam" id="PF03992">
    <property type="entry name" value="ABM"/>
    <property type="match status" value="1"/>
</dbReference>
<name>A0A5M3WLS1_9ACTN</name>
<dbReference type="InterPro" id="IPR011008">
    <property type="entry name" value="Dimeric_a/b-barrel"/>
</dbReference>
<dbReference type="InterPro" id="IPR007138">
    <property type="entry name" value="ABM_dom"/>
</dbReference>
<comment type="caution">
    <text evidence="2">The sequence shown here is derived from an EMBL/GenBank/DDBJ whole genome shotgun (WGS) entry which is preliminary data.</text>
</comment>
<accession>A0A5M3WLS1</accession>
<dbReference type="Proteomes" id="UP000331127">
    <property type="component" value="Unassembled WGS sequence"/>
</dbReference>
<protein>
    <recommendedName>
        <fullName evidence="1">ABM domain-containing protein</fullName>
    </recommendedName>
</protein>
<evidence type="ECO:0000259" key="1">
    <source>
        <dbReference type="PROSITE" id="PS51725"/>
    </source>
</evidence>
<dbReference type="SUPFAM" id="SSF54909">
    <property type="entry name" value="Dimeric alpha+beta barrel"/>
    <property type="match status" value="1"/>
</dbReference>
<evidence type="ECO:0000313" key="2">
    <source>
        <dbReference type="EMBL" id="GES09440.1"/>
    </source>
</evidence>
<dbReference type="AlphaFoldDB" id="A0A5M3WLS1"/>
<dbReference type="RefSeq" id="WP_170322487.1">
    <property type="nucleotide sequence ID" value="NZ_BAAAHL010000069.1"/>
</dbReference>
<dbReference type="Gene3D" id="3.30.70.100">
    <property type="match status" value="1"/>
</dbReference>
<evidence type="ECO:0000313" key="3">
    <source>
        <dbReference type="Proteomes" id="UP000331127"/>
    </source>
</evidence>
<proteinExistence type="predicted"/>
<feature type="domain" description="ABM" evidence="1">
    <location>
        <begin position="2"/>
        <end position="93"/>
    </location>
</feature>
<gene>
    <name evidence="2" type="ORF">Amac_030360</name>
</gene>